<accession>A0A3Q0HPV6</accession>
<dbReference type="InParanoid" id="A0A3Q0HPV6"/>
<dbReference type="STRING" id="38654.A0A3Q0HPV6"/>
<gene>
    <name evidence="3" type="primary">LOC102369172</name>
</gene>
<dbReference type="FunCoup" id="A0A3Q0HPV6">
    <property type="interactions" value="19"/>
</dbReference>
<dbReference type="PANTHER" id="PTHR41404">
    <property type="entry name" value="SHIELDIN COMPLEX SUBUNIT 3"/>
    <property type="match status" value="1"/>
</dbReference>
<dbReference type="InterPro" id="IPR039996">
    <property type="entry name" value="Shieldin_RINN1"/>
</dbReference>
<dbReference type="CDD" id="cd22293">
    <property type="entry name" value="RBD_SHLD3_N"/>
    <property type="match status" value="1"/>
</dbReference>
<reference evidence="3" key="1">
    <citation type="submission" date="2025-08" db="UniProtKB">
        <authorList>
            <consortium name="RefSeq"/>
        </authorList>
    </citation>
    <scope>IDENTIFICATION</scope>
</reference>
<proteinExistence type="predicted"/>
<name>A0A3Q0HPV6_ALLSI</name>
<dbReference type="GO" id="GO:0045830">
    <property type="term" value="P:positive regulation of isotype switching"/>
    <property type="evidence" value="ECO:0007669"/>
    <property type="project" value="TreeGrafter"/>
</dbReference>
<feature type="compositionally biased region" description="Basic and acidic residues" evidence="1">
    <location>
        <begin position="115"/>
        <end position="125"/>
    </location>
</feature>
<evidence type="ECO:0000313" key="3">
    <source>
        <dbReference type="RefSeq" id="XP_025072548.1"/>
    </source>
</evidence>
<dbReference type="AlphaFoldDB" id="A0A3Q0HPV6"/>
<keyword evidence="2" id="KW-1185">Reference proteome</keyword>
<dbReference type="GeneID" id="102369172"/>
<sequence>MEIVLHYRPGHSDQTALRKIAEEAVKEFPVRQLPRFIPWFPDDLCELPLKPKRKPPVISGEEAEEIKQHLGASEPFIHSLCYDCVADLQEFHPNLKTGQTLTQAQTTNGHFGSDNPEKESANEKQKLRRSWSVSVPRSKHKEKILPLSRELQNNLKRLKIHAFHRAKWSIEHSICNNQTLEDIWIKLNKMIKHNELPSCNATIQRAVGQIWVFCDILYSEYVGSILRERLKLTGKMNLLVHKYGSIFSL</sequence>
<dbReference type="KEGG" id="asn:102369172"/>
<dbReference type="Proteomes" id="UP000189705">
    <property type="component" value="Unplaced"/>
</dbReference>
<protein>
    <submittedName>
        <fullName evidence="3">Uncharacterized protein FLJ26957-like</fullName>
    </submittedName>
</protein>
<organism evidence="2 3">
    <name type="scientific">Alligator sinensis</name>
    <name type="common">Chinese alligator</name>
    <dbReference type="NCBI Taxonomy" id="38654"/>
    <lineage>
        <taxon>Eukaryota</taxon>
        <taxon>Metazoa</taxon>
        <taxon>Chordata</taxon>
        <taxon>Craniata</taxon>
        <taxon>Vertebrata</taxon>
        <taxon>Euteleostomi</taxon>
        <taxon>Archelosauria</taxon>
        <taxon>Archosauria</taxon>
        <taxon>Crocodylia</taxon>
        <taxon>Alligatoridae</taxon>
        <taxon>Alligatorinae</taxon>
        <taxon>Alligator</taxon>
    </lineage>
</organism>
<dbReference type="GO" id="GO:2001034">
    <property type="term" value="P:positive regulation of double-strand break repair via nonhomologous end joining"/>
    <property type="evidence" value="ECO:0007669"/>
    <property type="project" value="TreeGrafter"/>
</dbReference>
<evidence type="ECO:0000256" key="1">
    <source>
        <dbReference type="SAM" id="MobiDB-lite"/>
    </source>
</evidence>
<dbReference type="GO" id="GO:2000042">
    <property type="term" value="P:negative regulation of double-strand break repair via homologous recombination"/>
    <property type="evidence" value="ECO:0007669"/>
    <property type="project" value="TreeGrafter"/>
</dbReference>
<dbReference type="RefSeq" id="XP_025072548.1">
    <property type="nucleotide sequence ID" value="XM_025216763.1"/>
</dbReference>
<dbReference type="PANTHER" id="PTHR41404:SF1">
    <property type="entry name" value="SHIELDIN COMPLEX SUBUNIT 3"/>
    <property type="match status" value="1"/>
</dbReference>
<feature type="region of interest" description="Disordered" evidence="1">
    <location>
        <begin position="105"/>
        <end position="132"/>
    </location>
</feature>
<evidence type="ECO:0000313" key="2">
    <source>
        <dbReference type="Proteomes" id="UP000189705"/>
    </source>
</evidence>